<feature type="transmembrane region" description="Helical" evidence="2">
    <location>
        <begin position="469"/>
        <end position="485"/>
    </location>
</feature>
<evidence type="ECO:0000256" key="2">
    <source>
        <dbReference type="SAM" id="Phobius"/>
    </source>
</evidence>
<feature type="transmembrane region" description="Helical" evidence="2">
    <location>
        <begin position="838"/>
        <end position="854"/>
    </location>
</feature>
<feature type="transmembrane region" description="Helical" evidence="2">
    <location>
        <begin position="395"/>
        <end position="418"/>
    </location>
</feature>
<feature type="transmembrane region" description="Helical" evidence="2">
    <location>
        <begin position="580"/>
        <end position="597"/>
    </location>
</feature>
<feature type="transmembrane region" description="Helical" evidence="2">
    <location>
        <begin position="100"/>
        <end position="118"/>
    </location>
</feature>
<comment type="caution">
    <text evidence="4">The sequence shown here is derived from an EMBL/GenBank/DDBJ whole genome shotgun (WGS) entry which is preliminary data.</text>
</comment>
<dbReference type="EMBL" id="JAPUBN010000017">
    <property type="protein sequence ID" value="MCZ2722449.1"/>
    <property type="molecule type" value="Genomic_DNA"/>
</dbReference>
<evidence type="ECO:0000313" key="5">
    <source>
        <dbReference type="Proteomes" id="UP001149719"/>
    </source>
</evidence>
<dbReference type="RefSeq" id="WP_269126082.1">
    <property type="nucleotide sequence ID" value="NZ_JAPUBN010000017.1"/>
</dbReference>
<keyword evidence="2" id="KW-1133">Transmembrane helix</keyword>
<dbReference type="Proteomes" id="UP001149719">
    <property type="component" value="Unassembled WGS sequence"/>
</dbReference>
<keyword evidence="1" id="KW-0813">Transport</keyword>
<reference evidence="4" key="1">
    <citation type="submission" date="2022-12" db="EMBL/GenBank/DDBJ databases">
        <title>Marinomonas 15G1-11 sp. nov, isolated from marine algae.</title>
        <authorList>
            <person name="Butt M."/>
            <person name="Choi D.G."/>
            <person name="Kim J.M."/>
            <person name="Lee J.K."/>
            <person name="Baek J.H."/>
            <person name="Jeon C.O."/>
        </authorList>
    </citation>
    <scope>NUCLEOTIDE SEQUENCE</scope>
    <source>
        <strain evidence="4">15G1-11</strain>
    </source>
</reference>
<evidence type="ECO:0000259" key="3">
    <source>
        <dbReference type="Pfam" id="PF06808"/>
    </source>
</evidence>
<organism evidence="4 5">
    <name type="scientific">Marinomonas phaeophyticola</name>
    <dbReference type="NCBI Taxonomy" id="3004091"/>
    <lineage>
        <taxon>Bacteria</taxon>
        <taxon>Pseudomonadati</taxon>
        <taxon>Pseudomonadota</taxon>
        <taxon>Gammaproteobacteria</taxon>
        <taxon>Oceanospirillales</taxon>
        <taxon>Oceanospirillaceae</taxon>
        <taxon>Marinomonas</taxon>
    </lineage>
</organism>
<keyword evidence="2" id="KW-0472">Membrane</keyword>
<dbReference type="Pfam" id="PF06808">
    <property type="entry name" value="DctM"/>
    <property type="match status" value="1"/>
</dbReference>
<dbReference type="PANTHER" id="PTHR43849:SF2">
    <property type="entry name" value="BLL3936 PROTEIN"/>
    <property type="match status" value="1"/>
</dbReference>
<feature type="transmembrane region" description="Helical" evidence="2">
    <location>
        <begin position="199"/>
        <end position="221"/>
    </location>
</feature>
<dbReference type="InterPro" id="IPR010656">
    <property type="entry name" value="DctM"/>
</dbReference>
<keyword evidence="2" id="KW-0812">Transmembrane</keyword>
<feature type="transmembrane region" description="Helical" evidence="2">
    <location>
        <begin position="305"/>
        <end position="322"/>
    </location>
</feature>
<feature type="transmembrane region" description="Helical" evidence="2">
    <location>
        <begin position="553"/>
        <end position="573"/>
    </location>
</feature>
<feature type="transmembrane region" description="Helical" evidence="2">
    <location>
        <begin position="124"/>
        <end position="144"/>
    </location>
</feature>
<dbReference type="NCBIfam" id="TIGR02123">
    <property type="entry name" value="TRAP_fused"/>
    <property type="match status" value="1"/>
</dbReference>
<dbReference type="Pfam" id="PF11874">
    <property type="entry name" value="DUF3394"/>
    <property type="match status" value="1"/>
</dbReference>
<feature type="transmembrane region" description="Helical" evidence="2">
    <location>
        <begin position="707"/>
        <end position="727"/>
    </location>
</feature>
<feature type="domain" description="TRAP C4-dicarboxylate transport system permease DctM subunit" evidence="3">
    <location>
        <begin position="139"/>
        <end position="674"/>
    </location>
</feature>
<evidence type="ECO:0000313" key="4">
    <source>
        <dbReference type="EMBL" id="MCZ2722449.1"/>
    </source>
</evidence>
<proteinExistence type="predicted"/>
<feature type="transmembrane region" description="Helical" evidence="2">
    <location>
        <begin position="328"/>
        <end position="348"/>
    </location>
</feature>
<feature type="transmembrane region" description="Helical" evidence="2">
    <location>
        <begin position="71"/>
        <end position="88"/>
    </location>
</feature>
<dbReference type="InterPro" id="IPR021814">
    <property type="entry name" value="DUF3394"/>
</dbReference>
<feature type="transmembrane region" description="Helical" evidence="2">
    <location>
        <begin position="151"/>
        <end position="168"/>
    </location>
</feature>
<evidence type="ECO:0000256" key="1">
    <source>
        <dbReference type="RuleBase" id="RU369079"/>
    </source>
</evidence>
<name>A0ABT4JVS8_9GAMM</name>
<protein>
    <submittedName>
        <fullName evidence="4">TRAP transporter permease</fullName>
    </submittedName>
</protein>
<sequence length="869" mass="95234">MSMNTNGSPTAEDLDDLIAEADTGNRQPKSRFAIALLLTLPLIWSLFQLWIGSPLPSQFGIGFLNDTESRALHLAFAVSLAFFAFPAFKSSPRSRIPYIDYILAFIAAFCAAYLFLFYEDLAMRPGLPTTVDLIVAAIGIVLTLEAARRSLGPPLVVVALFFLAYVFFGDSEYVPEILRWKGASIEKAMTHMWLTTEGVFGIALGVSSGFVFLFVLFGALLNQAGAGNYFIQVAFSLLGHMRGGPAKAAVLSSAMTGLISGSSIANVVTTGTFTIPLMKKVGFSAEKAGAVEVSSSVNGVIMPPVMGAVAFLMVEYVGISYIEVVKHAFLPATISYIALLYIVHLEALKSNMQGLPRVTPARGWKMQVLRSGIITASLLILAGALYYVVMAIRWLLGDIANIGLLMLVVFGYIGLLYLSAKSDDLHMDHPDTEIVRLPLFSDIYKAGLYYLVPLVLLIWFLMVERKSPGLSAFWASMLMAFILITQKPLKAWFRQQDNIKSHVIAGLLDLVDGLNTGARNMIGIGVATATAGIIVGTVTLTGIGQVMAEFVELVSGGVLIIMLLMVALISLVLGMGLPTTANYIVVSSLMASVVVELGSQNGLIVPLVAIHMFVFYFGIMADVTPPVGLASFAAAAVSGGDPIKTGFTAFFYSMRTALLPFLFIFNTDLLLIDVTFIQGVIVFFVSLAAMLIFAAATQGYFMVRSRWYESALLILVAFTLFRPGFWLDQIMEPYEVYQANQMLTYIENHDDLHFMRVSVEGENIDGRWIEKTVIMPLDLQGDAQDRLAAGAGLEIREEDDRIFIDNLMFGQFAEQQGLDFDWEITQFQVEATRPNKEWFFVPAFLLVMLIVYIQKKRLRKELFTAGTSV</sequence>
<feature type="transmembrane region" description="Helical" evidence="2">
    <location>
        <begin position="368"/>
        <end position="389"/>
    </location>
</feature>
<dbReference type="InterPro" id="IPR011853">
    <property type="entry name" value="TRAP_DctM-Dct_fused"/>
</dbReference>
<feature type="transmembrane region" description="Helical" evidence="2">
    <location>
        <begin position="676"/>
        <end position="695"/>
    </location>
</feature>
<keyword evidence="5" id="KW-1185">Reference proteome</keyword>
<comment type="function">
    <text evidence="1">Part of the tripartite ATP-independent periplasmic (TRAP) transport system.</text>
</comment>
<dbReference type="PANTHER" id="PTHR43849">
    <property type="entry name" value="BLL3936 PROTEIN"/>
    <property type="match status" value="1"/>
</dbReference>
<gene>
    <name evidence="4" type="ORF">O1D97_12725</name>
</gene>
<comment type="subcellular location">
    <subcellularLocation>
        <location evidence="1">Cell inner membrane</location>
        <topology evidence="1">Multi-pass membrane protein</topology>
    </subcellularLocation>
</comment>
<feature type="transmembrane region" description="Helical" evidence="2">
    <location>
        <begin position="524"/>
        <end position="547"/>
    </location>
</feature>
<feature type="transmembrane region" description="Helical" evidence="2">
    <location>
        <begin position="645"/>
        <end position="664"/>
    </location>
</feature>
<feature type="transmembrane region" description="Helical" evidence="2">
    <location>
        <begin position="446"/>
        <end position="463"/>
    </location>
</feature>
<accession>A0ABT4JVS8</accession>
<keyword evidence="1" id="KW-0997">Cell inner membrane</keyword>
<feature type="transmembrane region" description="Helical" evidence="2">
    <location>
        <begin position="32"/>
        <end position="51"/>
    </location>
</feature>
<keyword evidence="1" id="KW-1003">Cell membrane</keyword>